<keyword evidence="2" id="KW-1185">Reference proteome</keyword>
<dbReference type="Proteomes" id="UP000187203">
    <property type="component" value="Unassembled WGS sequence"/>
</dbReference>
<reference evidence="2" key="1">
    <citation type="submission" date="2013-09" db="EMBL/GenBank/DDBJ databases">
        <title>Corchorus olitorius genome sequencing.</title>
        <authorList>
            <person name="Alam M."/>
            <person name="Haque M.S."/>
            <person name="Islam M.S."/>
            <person name="Emdad E.M."/>
            <person name="Islam M.M."/>
            <person name="Ahmed B."/>
            <person name="Halim A."/>
            <person name="Hossen Q.M.M."/>
            <person name="Hossain M.Z."/>
            <person name="Ahmed R."/>
            <person name="Khan M.M."/>
            <person name="Islam R."/>
            <person name="Rashid M.M."/>
            <person name="Khan S.A."/>
            <person name="Rahman M.S."/>
            <person name="Alam M."/>
            <person name="Yahiya A.S."/>
            <person name="Khan M.S."/>
            <person name="Azam M.S."/>
            <person name="Haque T."/>
            <person name="Lashkar M.Z.H."/>
            <person name="Akhand A.I."/>
            <person name="Morshed G."/>
            <person name="Roy S."/>
            <person name="Uddin K.S."/>
            <person name="Rabeya T."/>
            <person name="Hossain A.S."/>
            <person name="Chowdhury A."/>
            <person name="Snigdha A.R."/>
            <person name="Mortoza M.S."/>
            <person name="Matin S.A."/>
            <person name="Hoque S.M.E."/>
            <person name="Islam M.K."/>
            <person name="Roy D.K."/>
            <person name="Haider R."/>
            <person name="Moosa M.M."/>
            <person name="Elias S.M."/>
            <person name="Hasan A.M."/>
            <person name="Jahan S."/>
            <person name="Shafiuddin M."/>
            <person name="Mahmood N."/>
            <person name="Shommy N.S."/>
        </authorList>
    </citation>
    <scope>NUCLEOTIDE SEQUENCE [LARGE SCALE GENOMIC DNA]</scope>
    <source>
        <strain evidence="2">cv. O-4</strain>
    </source>
</reference>
<organism evidence="1 2">
    <name type="scientific">Corchorus olitorius</name>
    <dbReference type="NCBI Taxonomy" id="93759"/>
    <lineage>
        <taxon>Eukaryota</taxon>
        <taxon>Viridiplantae</taxon>
        <taxon>Streptophyta</taxon>
        <taxon>Embryophyta</taxon>
        <taxon>Tracheophyta</taxon>
        <taxon>Spermatophyta</taxon>
        <taxon>Magnoliopsida</taxon>
        <taxon>eudicotyledons</taxon>
        <taxon>Gunneridae</taxon>
        <taxon>Pentapetalae</taxon>
        <taxon>rosids</taxon>
        <taxon>malvids</taxon>
        <taxon>Malvales</taxon>
        <taxon>Malvaceae</taxon>
        <taxon>Grewioideae</taxon>
        <taxon>Apeibeae</taxon>
        <taxon>Corchorus</taxon>
    </lineage>
</organism>
<gene>
    <name evidence="1" type="ORF">COLO4_33160</name>
</gene>
<protein>
    <submittedName>
        <fullName evidence="1">Chromosome-associated kinesin KLP1</fullName>
    </submittedName>
</protein>
<dbReference type="AlphaFoldDB" id="A0A1R3GVZ7"/>
<comment type="caution">
    <text evidence="1">The sequence shown here is derived from an EMBL/GenBank/DDBJ whole genome shotgun (WGS) entry which is preliminary data.</text>
</comment>
<proteinExistence type="predicted"/>
<sequence length="35" mass="3844">MATKRLKEMLEAHKSSACDSLGDHQNPAFHVYGNG</sequence>
<accession>A0A1R3GVZ7</accession>
<evidence type="ECO:0000313" key="2">
    <source>
        <dbReference type="Proteomes" id="UP000187203"/>
    </source>
</evidence>
<name>A0A1R3GVZ7_9ROSI</name>
<dbReference type="EMBL" id="AWUE01021422">
    <property type="protein sequence ID" value="OMO62252.1"/>
    <property type="molecule type" value="Genomic_DNA"/>
</dbReference>
<evidence type="ECO:0000313" key="1">
    <source>
        <dbReference type="EMBL" id="OMO62252.1"/>
    </source>
</evidence>